<protein>
    <submittedName>
        <fullName evidence="2">12106_t:CDS:1</fullName>
    </submittedName>
</protein>
<evidence type="ECO:0000313" key="2">
    <source>
        <dbReference type="EMBL" id="CAG8478362.1"/>
    </source>
</evidence>
<name>A0A9N8W848_9GLOM</name>
<evidence type="ECO:0000313" key="3">
    <source>
        <dbReference type="Proteomes" id="UP000789396"/>
    </source>
</evidence>
<dbReference type="InterPro" id="IPR038563">
    <property type="entry name" value="Endonuclease_7_sf"/>
</dbReference>
<proteinExistence type="predicted"/>
<sequence>ESDYETAAEGDKSDSESDNESKPEEKNKIIFRRIEDPAPKRLVETRRISDQGLCIDLLANISENYSYREDPLATFKDFVTVGRFHNHRLDQDIAFPSEILDIIRQDRIDQTVSQQYHEILDKIDEMKHNQYSDWTYKYSKKIFLEISAYQPLQGYLASEEARRQETRARNLHDVSRLRRFDNVLDFTGIDFPATLRDIDKFEENNPSYSINVFYPALSKNEKEQATRKLDPLRISEYNYQREHMVDLILFTEGEEDLRDHCNINEIPPGLNMHYCLINDKSGWSRIMSSWNKHKERKYFCRHWMIAPFSRKDLLEEHKKHNCHGQNNLNAGQREIFPEKGKHIMKFKNYKAMENVPFYFVKDLEADSDLIEDNIINKKTVKLQKQKPNSYNLEEIIKPKLRNPEKIKMTERNWQTHNSAIKCYICKGMLHETRYNKVKYFDSTKKFIAGAHHGCVKIKCEATEENLMEALYHTKGLTIEEENIFKKATECCLCKMKLRADINDNRVRDHDHFTGKYRGPAHHGCNFQLRIKPDEIKIPLIYHGRKHYDFHHEIRELGLVSDDKIKIIADNMENYKTIIIGQIKFIDSCQFQFPSLEKVATNLRGKEKTPEQLAKWAGEYTRIRTMLDANTWEVKLRYPENLHPSHSDYPLCPEHRVVKRNELIRPIGEEHRLRKMLADPALVGRKIFHESNLIAVYQKQTNIIQPDGSRELKNKKIIGKWKNEFAGTRALRYAGNRSKSYALETEDGYKNVQKAKGLKKSLVKKELTIDIYEHCILEVSDITWKRIEEAQLKIIREALRICYKKDSKLVTEYASYYQGKKELLASLENLYSLYYTLSKEERFMIEEEISKTIEELIADVAVNGCIAIQIGANRINEALN</sequence>
<dbReference type="AlphaFoldDB" id="A0A9N8W848"/>
<dbReference type="PANTHER" id="PTHR31511">
    <property type="entry name" value="PROTEIN CBG23764"/>
    <property type="match status" value="1"/>
</dbReference>
<dbReference type="Gene3D" id="3.40.1800.10">
    <property type="entry name" value="His-Me finger endonucleases"/>
    <property type="match status" value="1"/>
</dbReference>
<dbReference type="Proteomes" id="UP000789396">
    <property type="component" value="Unassembled WGS sequence"/>
</dbReference>
<comment type="caution">
    <text evidence="2">The sequence shown here is derived from an EMBL/GenBank/DDBJ whole genome shotgun (WGS) entry which is preliminary data.</text>
</comment>
<dbReference type="PANTHER" id="PTHR31511:SF12">
    <property type="entry name" value="RHO TERMINATION FACTOR N-TERMINAL DOMAIN-CONTAINING PROTEIN"/>
    <property type="match status" value="1"/>
</dbReference>
<dbReference type="SUPFAM" id="SSF54060">
    <property type="entry name" value="His-Me finger endonucleases"/>
    <property type="match status" value="1"/>
</dbReference>
<feature type="region of interest" description="Disordered" evidence="1">
    <location>
        <begin position="1"/>
        <end position="28"/>
    </location>
</feature>
<dbReference type="OrthoDB" id="2426012at2759"/>
<gene>
    <name evidence="2" type="ORF">RFULGI_LOCUS1429</name>
</gene>
<dbReference type="EMBL" id="CAJVPZ010000870">
    <property type="protein sequence ID" value="CAG8478362.1"/>
    <property type="molecule type" value="Genomic_DNA"/>
</dbReference>
<accession>A0A9N8W848</accession>
<feature type="non-terminal residue" evidence="2">
    <location>
        <position position="879"/>
    </location>
</feature>
<feature type="compositionally biased region" description="Basic and acidic residues" evidence="1">
    <location>
        <begin position="9"/>
        <end position="28"/>
    </location>
</feature>
<evidence type="ECO:0000256" key="1">
    <source>
        <dbReference type="SAM" id="MobiDB-lite"/>
    </source>
</evidence>
<organism evidence="2 3">
    <name type="scientific">Racocetra fulgida</name>
    <dbReference type="NCBI Taxonomy" id="60492"/>
    <lineage>
        <taxon>Eukaryota</taxon>
        <taxon>Fungi</taxon>
        <taxon>Fungi incertae sedis</taxon>
        <taxon>Mucoromycota</taxon>
        <taxon>Glomeromycotina</taxon>
        <taxon>Glomeromycetes</taxon>
        <taxon>Diversisporales</taxon>
        <taxon>Gigasporaceae</taxon>
        <taxon>Racocetra</taxon>
    </lineage>
</organism>
<dbReference type="InterPro" id="IPR044925">
    <property type="entry name" value="His-Me_finger_sf"/>
</dbReference>
<reference evidence="2" key="1">
    <citation type="submission" date="2021-06" db="EMBL/GenBank/DDBJ databases">
        <authorList>
            <person name="Kallberg Y."/>
            <person name="Tangrot J."/>
            <person name="Rosling A."/>
        </authorList>
    </citation>
    <scope>NUCLEOTIDE SEQUENCE</scope>
    <source>
        <strain evidence="2">IN212</strain>
    </source>
</reference>
<keyword evidence="3" id="KW-1185">Reference proteome</keyword>